<keyword evidence="9" id="KW-1185">Reference proteome</keyword>
<dbReference type="InterPro" id="IPR013527">
    <property type="entry name" value="YicC-like_N"/>
</dbReference>
<dbReference type="Pfam" id="PF08340">
    <property type="entry name" value="YicC-like_C"/>
    <property type="match status" value="1"/>
</dbReference>
<evidence type="ECO:0000256" key="5">
    <source>
        <dbReference type="ARBA" id="ARBA00035648"/>
    </source>
</evidence>
<dbReference type="GO" id="GO:0004521">
    <property type="term" value="F:RNA endonuclease activity"/>
    <property type="evidence" value="ECO:0007669"/>
    <property type="project" value="InterPro"/>
</dbReference>
<dbReference type="PANTHER" id="PTHR30636">
    <property type="entry name" value="UPF0701 PROTEIN YICC"/>
    <property type="match status" value="1"/>
</dbReference>
<keyword evidence="3" id="KW-0255">Endonuclease</keyword>
<dbReference type="AlphaFoldDB" id="D5EF78"/>
<dbReference type="PANTHER" id="PTHR30636:SF3">
    <property type="entry name" value="UPF0701 PROTEIN YICC"/>
    <property type="match status" value="1"/>
</dbReference>
<evidence type="ECO:0000259" key="7">
    <source>
        <dbReference type="Pfam" id="PF08340"/>
    </source>
</evidence>
<dbReference type="eggNOG" id="COG1561">
    <property type="taxonomic scope" value="Bacteria"/>
</dbReference>
<name>D5EF78_AMICL</name>
<evidence type="ECO:0000256" key="4">
    <source>
        <dbReference type="ARBA" id="ARBA00022801"/>
    </source>
</evidence>
<evidence type="ECO:0008006" key="10">
    <source>
        <dbReference type="Google" id="ProtNLM"/>
    </source>
</evidence>
<dbReference type="RefSeq" id="WP_013048473.1">
    <property type="nucleotide sequence ID" value="NC_014011.1"/>
</dbReference>
<dbReference type="Pfam" id="PF03755">
    <property type="entry name" value="YicC-like_N"/>
    <property type="match status" value="1"/>
</dbReference>
<proteinExistence type="inferred from homology"/>
<sequence>MLLSMTGFSRESQTFSWGTLSVEMSTINHRYQDISIRLPRELSYCEPSLNNRLRQSIRRGKIRLSVEVTWSSDLRAVSLDGQILENYYHQIKGLQEKLGNQEAIRLESLLNLPGVTDSASGRESLEEDIEKSLDSMVAKAVDSLQKMRQTEGKDLELDIKTNLESFSSLTGQILQQWEKARDSAVEETRERIKKIFEDNGPAVEESRIAQEIALIADKWDISEELARAQSHIEKFQTVLNSPSSEGRKMDFLIQEMNREVNTVASKVTNAEIRWLAVEAKTALERIREQVQNVE</sequence>
<dbReference type="GO" id="GO:0016787">
    <property type="term" value="F:hydrolase activity"/>
    <property type="evidence" value="ECO:0007669"/>
    <property type="project" value="UniProtKB-KW"/>
</dbReference>
<gene>
    <name evidence="8" type="ordered locus">Amico_1086</name>
</gene>
<dbReference type="KEGG" id="aco:Amico_1086"/>
<feature type="domain" description="Endoribonuclease YicC-like C-terminal" evidence="7">
    <location>
        <begin position="176"/>
        <end position="294"/>
    </location>
</feature>
<comment type="similarity">
    <text evidence="5">Belongs to the YicC/YloC family.</text>
</comment>
<comment type="cofactor">
    <cofactor evidence="1">
        <name>a divalent metal cation</name>
        <dbReference type="ChEBI" id="CHEBI:60240"/>
    </cofactor>
</comment>
<dbReference type="InterPro" id="IPR013551">
    <property type="entry name" value="YicC-like_C"/>
</dbReference>
<dbReference type="InterPro" id="IPR005229">
    <property type="entry name" value="YicC/YloC-like"/>
</dbReference>
<evidence type="ECO:0000256" key="2">
    <source>
        <dbReference type="ARBA" id="ARBA00022722"/>
    </source>
</evidence>
<evidence type="ECO:0000313" key="8">
    <source>
        <dbReference type="EMBL" id="ADE57210.1"/>
    </source>
</evidence>
<evidence type="ECO:0000313" key="9">
    <source>
        <dbReference type="Proteomes" id="UP000002366"/>
    </source>
</evidence>
<dbReference type="NCBIfam" id="TIGR00255">
    <property type="entry name" value="YicC/YloC family endoribonuclease"/>
    <property type="match status" value="1"/>
</dbReference>
<evidence type="ECO:0000256" key="3">
    <source>
        <dbReference type="ARBA" id="ARBA00022759"/>
    </source>
</evidence>
<keyword evidence="2" id="KW-0540">Nuclease</keyword>
<dbReference type="EMBL" id="CP001997">
    <property type="protein sequence ID" value="ADE57210.1"/>
    <property type="molecule type" value="Genomic_DNA"/>
</dbReference>
<dbReference type="Proteomes" id="UP000002366">
    <property type="component" value="Chromosome"/>
</dbReference>
<organism evidence="8 9">
    <name type="scientific">Aminobacterium colombiense (strain DSM 12261 / ALA-1)</name>
    <dbReference type="NCBI Taxonomy" id="572547"/>
    <lineage>
        <taxon>Bacteria</taxon>
        <taxon>Thermotogati</taxon>
        <taxon>Synergistota</taxon>
        <taxon>Synergistia</taxon>
        <taxon>Synergistales</taxon>
        <taxon>Aminobacteriaceae</taxon>
        <taxon>Aminobacterium</taxon>
    </lineage>
</organism>
<feature type="domain" description="Endoribonuclease YicC-like N-terminal" evidence="6">
    <location>
        <begin position="3"/>
        <end position="156"/>
    </location>
</feature>
<reference evidence="8 9" key="1">
    <citation type="journal article" date="2010" name="Stand. Genomic Sci.">
        <title>Complete genome sequence of Aminobacterium colombiense type strain (ALA-1).</title>
        <authorList>
            <person name="Chertkov O."/>
            <person name="Sikorski J."/>
            <person name="Brambilla E."/>
            <person name="Lapidus A."/>
            <person name="Copeland A."/>
            <person name="Glavina Del Rio T."/>
            <person name="Nolan M."/>
            <person name="Lucas S."/>
            <person name="Tice H."/>
            <person name="Cheng J.F."/>
            <person name="Han C."/>
            <person name="Detter J.C."/>
            <person name="Bruce D."/>
            <person name="Tapia R."/>
            <person name="Goodwin L."/>
            <person name="Pitluck S."/>
            <person name="Liolios K."/>
            <person name="Ivanova N."/>
            <person name="Mavromatis K."/>
            <person name="Ovchinnikova G."/>
            <person name="Pati A."/>
            <person name="Chen A."/>
            <person name="Palaniappan K."/>
            <person name="Land M."/>
            <person name="Hauser L."/>
            <person name="Chang Y.J."/>
            <person name="Jeffries C.D."/>
            <person name="Spring S."/>
            <person name="Rohde M."/>
            <person name="Goker M."/>
            <person name="Bristow J."/>
            <person name="Eisen J.A."/>
            <person name="Markowitz V."/>
            <person name="Hugenholtz P."/>
            <person name="Kyrpides N.C."/>
            <person name="Klenk H.P."/>
        </authorList>
    </citation>
    <scope>NUCLEOTIDE SEQUENCE [LARGE SCALE GENOMIC DNA]</scope>
    <source>
        <strain evidence="9">DSM 12261 / ALA-1</strain>
    </source>
</reference>
<dbReference type="STRING" id="572547.Amico_1086"/>
<protein>
    <recommendedName>
        <fullName evidence="10">YicC domain protein</fullName>
    </recommendedName>
</protein>
<dbReference type="HOGENOM" id="CLU_076609_1_0_0"/>
<accession>D5EF78</accession>
<evidence type="ECO:0000259" key="6">
    <source>
        <dbReference type="Pfam" id="PF03755"/>
    </source>
</evidence>
<keyword evidence="4" id="KW-0378">Hydrolase</keyword>
<evidence type="ECO:0000256" key="1">
    <source>
        <dbReference type="ARBA" id="ARBA00001968"/>
    </source>
</evidence>